<dbReference type="OrthoDB" id="2454012at2"/>
<feature type="transmembrane region" description="Helical" evidence="1">
    <location>
        <begin position="34"/>
        <end position="54"/>
    </location>
</feature>
<keyword evidence="1" id="KW-0472">Membrane</keyword>
<proteinExistence type="predicted"/>
<feature type="transmembrane region" description="Helical" evidence="1">
    <location>
        <begin position="75"/>
        <end position="102"/>
    </location>
</feature>
<keyword evidence="3" id="KW-1185">Reference proteome</keyword>
<protein>
    <recommendedName>
        <fullName evidence="4">DUF3899 domain-containing protein</fullName>
    </recommendedName>
</protein>
<dbReference type="RefSeq" id="WP_104055619.1">
    <property type="nucleotide sequence ID" value="NZ_PREZ01000001.1"/>
</dbReference>
<evidence type="ECO:0000313" key="3">
    <source>
        <dbReference type="Proteomes" id="UP000239047"/>
    </source>
</evidence>
<keyword evidence="1" id="KW-1133">Transmembrane helix</keyword>
<reference evidence="2 3" key="1">
    <citation type="submission" date="2018-02" db="EMBL/GenBank/DDBJ databases">
        <title>Jeotgalibacillus proteolyticum sp. nov. a protease producing bacterium isolated from ocean sediments of Laizhou Bay.</title>
        <authorList>
            <person name="Li Y."/>
        </authorList>
    </citation>
    <scope>NUCLEOTIDE SEQUENCE [LARGE SCALE GENOMIC DNA]</scope>
    <source>
        <strain evidence="2 3">22-7</strain>
    </source>
</reference>
<evidence type="ECO:0000313" key="2">
    <source>
        <dbReference type="EMBL" id="PPA71881.1"/>
    </source>
</evidence>
<organism evidence="2 3">
    <name type="scientific">Jeotgalibacillus proteolyticus</name>
    <dbReference type="NCBI Taxonomy" id="2082395"/>
    <lineage>
        <taxon>Bacteria</taxon>
        <taxon>Bacillati</taxon>
        <taxon>Bacillota</taxon>
        <taxon>Bacilli</taxon>
        <taxon>Bacillales</taxon>
        <taxon>Caryophanaceae</taxon>
        <taxon>Jeotgalibacillus</taxon>
    </lineage>
</organism>
<accession>A0A2S5GG39</accession>
<feature type="transmembrane region" description="Helical" evidence="1">
    <location>
        <begin position="7"/>
        <end position="28"/>
    </location>
</feature>
<dbReference type="AlphaFoldDB" id="A0A2S5GG39"/>
<keyword evidence="1" id="KW-0812">Transmembrane</keyword>
<sequence length="105" mass="12006">MVKAINFFGTAGLIALLNFVLMVLFNTAFIEMSVLAGLIAIVFIRLFTSPSNYAKVNRPISISRTETVQFDEQKVYAYPALILYASFFYTLLFLILTIVTYYDYF</sequence>
<evidence type="ECO:0008006" key="4">
    <source>
        <dbReference type="Google" id="ProtNLM"/>
    </source>
</evidence>
<name>A0A2S5GG39_9BACL</name>
<evidence type="ECO:0000256" key="1">
    <source>
        <dbReference type="SAM" id="Phobius"/>
    </source>
</evidence>
<gene>
    <name evidence="2" type="ORF">C4B60_00435</name>
</gene>
<dbReference type="EMBL" id="PREZ01000001">
    <property type="protein sequence ID" value="PPA71881.1"/>
    <property type="molecule type" value="Genomic_DNA"/>
</dbReference>
<dbReference type="Proteomes" id="UP000239047">
    <property type="component" value="Unassembled WGS sequence"/>
</dbReference>
<comment type="caution">
    <text evidence="2">The sequence shown here is derived from an EMBL/GenBank/DDBJ whole genome shotgun (WGS) entry which is preliminary data.</text>
</comment>